<evidence type="ECO:0000313" key="2">
    <source>
        <dbReference type="EMBL" id="QFI77447.1"/>
    </source>
</evidence>
<feature type="region of interest" description="Disordered" evidence="1">
    <location>
        <begin position="138"/>
        <end position="159"/>
    </location>
</feature>
<geneLocation type="plasmid" evidence="3">
    <name>pbbpl7hg1</name>
</geneLocation>
<keyword evidence="2" id="KW-0614">Plasmid</keyword>
<gene>
    <name evidence="2" type="ORF">F8237_34540</name>
</gene>
<organism evidence="2 3">
    <name type="scientific">Bradyrhizobium betae</name>
    <dbReference type="NCBI Taxonomy" id="244734"/>
    <lineage>
        <taxon>Bacteria</taxon>
        <taxon>Pseudomonadati</taxon>
        <taxon>Pseudomonadota</taxon>
        <taxon>Alphaproteobacteria</taxon>
        <taxon>Hyphomicrobiales</taxon>
        <taxon>Nitrobacteraceae</taxon>
        <taxon>Bradyrhizobium</taxon>
    </lineage>
</organism>
<dbReference type="RefSeq" id="WP_151650779.1">
    <property type="nucleotide sequence ID" value="NZ_CP044544.1"/>
</dbReference>
<sequence length="159" mass="17037">MFVGLTRTKRLKAGWLVALTYLFCVLAPTISFALPGGHATPYCLTDEDHVPGVVHVHHEGIVPHVHKDGHVHDHSSVKTHVHAAGDHHAKSVALNDGSAPAKAPHSSDGQCCGLMCVTALPATLVDVAKPSMPKAVREAESYRKLTDNAPPQRYRPPIS</sequence>
<dbReference type="EMBL" id="CP044544">
    <property type="protein sequence ID" value="QFI77447.1"/>
    <property type="molecule type" value="Genomic_DNA"/>
</dbReference>
<dbReference type="Proteomes" id="UP000325641">
    <property type="component" value="Plasmid pBbPL7HG1"/>
</dbReference>
<dbReference type="AlphaFoldDB" id="A0A5P6PGN0"/>
<dbReference type="KEGG" id="bbet:F8237_34540"/>
<accession>A0A5P6PGN0</accession>
<dbReference type="OrthoDB" id="8241865at2"/>
<evidence type="ECO:0000313" key="3">
    <source>
        <dbReference type="Proteomes" id="UP000325641"/>
    </source>
</evidence>
<evidence type="ECO:0000256" key="1">
    <source>
        <dbReference type="SAM" id="MobiDB-lite"/>
    </source>
</evidence>
<name>A0A5P6PGN0_9BRAD</name>
<reference evidence="3" key="1">
    <citation type="submission" date="2019-10" db="EMBL/GenBank/DDBJ databases">
        <title>Complete Genome Sequence of Bradyrhizobium betae type strain PL7HG1T.</title>
        <authorList>
            <person name="Bromfield E.S.P."/>
            <person name="Cloutier S."/>
        </authorList>
    </citation>
    <scope>NUCLEOTIDE SEQUENCE [LARGE SCALE GENOMIC DNA]</scope>
    <source>
        <strain evidence="3">PL7HG1</strain>
        <plasmid evidence="3">pbbpl7hg1</plasmid>
    </source>
</reference>
<protein>
    <submittedName>
        <fullName evidence="2">Uncharacterized protein</fullName>
    </submittedName>
</protein>
<proteinExistence type="predicted"/>